<dbReference type="GO" id="GO:0008932">
    <property type="term" value="F:lytic endotransglycosylase activity"/>
    <property type="evidence" value="ECO:0007669"/>
    <property type="project" value="UniProtKB-UniRule"/>
</dbReference>
<dbReference type="SUPFAM" id="SSF110997">
    <property type="entry name" value="Sporulation related repeat"/>
    <property type="match status" value="1"/>
</dbReference>
<dbReference type="HAMAP" id="MF_02071">
    <property type="entry name" value="RlpA"/>
    <property type="match status" value="1"/>
</dbReference>
<reference evidence="7 8" key="1">
    <citation type="submission" date="2020-08" db="EMBL/GenBank/DDBJ databases">
        <title>Genomic Encyclopedia of Type Strains, Phase III (KMG-III): the genomes of soil and plant-associated and newly described type strains.</title>
        <authorList>
            <person name="Whitman W."/>
        </authorList>
    </citation>
    <scope>NUCLEOTIDE SEQUENCE [LARGE SCALE GENOMIC DNA]</scope>
    <source>
        <strain evidence="7 8">CECT 8654</strain>
    </source>
</reference>
<comment type="function">
    <text evidence="4">Lytic transglycosylase with a strong preference for naked glycan strands that lack stem peptides.</text>
</comment>
<dbReference type="InterPro" id="IPR012997">
    <property type="entry name" value="RplA"/>
</dbReference>
<dbReference type="InterPro" id="IPR034718">
    <property type="entry name" value="RlpA"/>
</dbReference>
<dbReference type="EC" id="4.2.2.-" evidence="4"/>
<dbReference type="PANTHER" id="PTHR34183">
    <property type="entry name" value="ENDOLYTIC PEPTIDOGLYCAN TRANSGLYCOSYLASE RLPA"/>
    <property type="match status" value="1"/>
</dbReference>
<keyword evidence="1 4" id="KW-0732">Signal</keyword>
<dbReference type="GO" id="GO:0071555">
    <property type="term" value="P:cell wall organization"/>
    <property type="evidence" value="ECO:0007669"/>
    <property type="project" value="UniProtKB-KW"/>
</dbReference>
<dbReference type="InterPro" id="IPR036680">
    <property type="entry name" value="SPOR-like_sf"/>
</dbReference>
<dbReference type="CDD" id="cd22268">
    <property type="entry name" value="DPBB_RlpA-like"/>
    <property type="match status" value="1"/>
</dbReference>
<evidence type="ECO:0000313" key="7">
    <source>
        <dbReference type="EMBL" id="MBB3047184.1"/>
    </source>
</evidence>
<proteinExistence type="inferred from homology"/>
<evidence type="ECO:0000256" key="5">
    <source>
        <dbReference type="RuleBase" id="RU003495"/>
    </source>
</evidence>
<dbReference type="GO" id="GO:0000270">
    <property type="term" value="P:peptidoglycan metabolic process"/>
    <property type="evidence" value="ECO:0007669"/>
    <property type="project" value="UniProtKB-UniRule"/>
</dbReference>
<comment type="caution">
    <text evidence="7">The sequence shown here is derived from an EMBL/GenBank/DDBJ whole genome shotgun (WGS) entry which is preliminary data.</text>
</comment>
<keyword evidence="2 4" id="KW-0456">Lyase</keyword>
<keyword evidence="8" id="KW-1185">Reference proteome</keyword>
<sequence precursor="true">MKQRSLYWALALCVLLPGCSWLKDSPSTASQVPPSGPGKDGAPSRTLDPAMIQDAVPRWEAITARGNVSPYVVMGRRYELMTDYRDYRERGTASWYGTKFHGRLTSNGEVYDLYKMTAAHKTLPIPVYVEVTNLSNGRTAVVRVNDRGPFHGDRIIDLSYAAAVKLGFADKGTAPVEIRVIDLDNKRHSAGVAREQAPESHYFLQIAAFQVKGSALRLQAELAGRHELPVHIHASDDSPPFYRVRVGPFTDYLEAERVRRKLEQDNYGLASIVTHSR</sequence>
<dbReference type="SUPFAM" id="SSF50685">
    <property type="entry name" value="Barwin-like endoglucanases"/>
    <property type="match status" value="1"/>
</dbReference>
<dbReference type="InterPro" id="IPR009009">
    <property type="entry name" value="RlpA-like_DPBB"/>
</dbReference>
<feature type="signal peptide" evidence="4">
    <location>
        <begin position="1"/>
        <end position="22"/>
    </location>
</feature>
<name>A0A7W4W4C5_9GAMM</name>
<feature type="domain" description="SPOR" evidence="6">
    <location>
        <begin position="196"/>
        <end position="276"/>
    </location>
</feature>
<evidence type="ECO:0000259" key="6">
    <source>
        <dbReference type="PROSITE" id="PS51724"/>
    </source>
</evidence>
<evidence type="ECO:0000313" key="8">
    <source>
        <dbReference type="Proteomes" id="UP000537130"/>
    </source>
</evidence>
<keyword evidence="7" id="KW-0449">Lipoprotein</keyword>
<dbReference type="GO" id="GO:0009279">
    <property type="term" value="C:cell outer membrane"/>
    <property type="evidence" value="ECO:0007669"/>
    <property type="project" value="TreeGrafter"/>
</dbReference>
<comment type="similarity">
    <text evidence="4 5">Belongs to the RlpA family.</text>
</comment>
<dbReference type="AlphaFoldDB" id="A0A7W4W4C5"/>
<dbReference type="PANTHER" id="PTHR34183:SF1">
    <property type="entry name" value="ENDOLYTIC PEPTIDOGLYCAN TRANSGLYCOSYLASE RLPA"/>
    <property type="match status" value="1"/>
</dbReference>
<dbReference type="EMBL" id="JACHWY010000001">
    <property type="protein sequence ID" value="MBB3047184.1"/>
    <property type="molecule type" value="Genomic_DNA"/>
</dbReference>
<dbReference type="Pfam" id="PF03330">
    <property type="entry name" value="DPBB_1"/>
    <property type="match status" value="1"/>
</dbReference>
<organism evidence="7 8">
    <name type="scientific">Litorivivens lipolytica</name>
    <dbReference type="NCBI Taxonomy" id="1524264"/>
    <lineage>
        <taxon>Bacteria</taxon>
        <taxon>Pseudomonadati</taxon>
        <taxon>Pseudomonadota</taxon>
        <taxon>Gammaproteobacteria</taxon>
        <taxon>Litorivivens</taxon>
    </lineage>
</organism>
<evidence type="ECO:0000256" key="3">
    <source>
        <dbReference type="ARBA" id="ARBA00023316"/>
    </source>
</evidence>
<dbReference type="PROSITE" id="PS51724">
    <property type="entry name" value="SPOR"/>
    <property type="match status" value="1"/>
</dbReference>
<dbReference type="GO" id="GO:0042834">
    <property type="term" value="F:peptidoglycan binding"/>
    <property type="evidence" value="ECO:0007669"/>
    <property type="project" value="InterPro"/>
</dbReference>
<dbReference type="RefSeq" id="WP_183409823.1">
    <property type="nucleotide sequence ID" value="NZ_JACHWY010000001.1"/>
</dbReference>
<gene>
    <name evidence="4" type="primary">rlpA</name>
    <name evidence="7" type="ORF">FHR99_001420</name>
</gene>
<dbReference type="Gene3D" id="2.40.40.10">
    <property type="entry name" value="RlpA-like domain"/>
    <property type="match status" value="1"/>
</dbReference>
<evidence type="ECO:0000256" key="1">
    <source>
        <dbReference type="ARBA" id="ARBA00022729"/>
    </source>
</evidence>
<dbReference type="InterPro" id="IPR036908">
    <property type="entry name" value="RlpA-like_sf"/>
</dbReference>
<feature type="chain" id="PRO_5031664986" description="Endolytic peptidoglycan transglycosylase RlpA" evidence="4">
    <location>
        <begin position="23"/>
        <end position="277"/>
    </location>
</feature>
<keyword evidence="3 4" id="KW-0961">Cell wall biogenesis/degradation</keyword>
<dbReference type="Proteomes" id="UP000537130">
    <property type="component" value="Unassembled WGS sequence"/>
</dbReference>
<dbReference type="Pfam" id="PF05036">
    <property type="entry name" value="SPOR"/>
    <property type="match status" value="1"/>
</dbReference>
<dbReference type="FunFam" id="2.40.40.10:FF:000003">
    <property type="entry name" value="Endolytic peptidoglycan transglycosylase RlpA"/>
    <property type="match status" value="1"/>
</dbReference>
<accession>A0A7W4W4C5</accession>
<evidence type="ECO:0000256" key="2">
    <source>
        <dbReference type="ARBA" id="ARBA00023239"/>
    </source>
</evidence>
<protein>
    <recommendedName>
        <fullName evidence="4">Endolytic peptidoglycan transglycosylase RlpA</fullName>
        <ecNumber evidence="4">4.2.2.-</ecNumber>
    </recommendedName>
</protein>
<dbReference type="InterPro" id="IPR007730">
    <property type="entry name" value="SPOR-like_dom"/>
</dbReference>
<dbReference type="Gene3D" id="3.30.70.1070">
    <property type="entry name" value="Sporulation related repeat"/>
    <property type="match status" value="1"/>
</dbReference>
<evidence type="ECO:0000256" key="4">
    <source>
        <dbReference type="HAMAP-Rule" id="MF_02071"/>
    </source>
</evidence>
<dbReference type="NCBIfam" id="TIGR00413">
    <property type="entry name" value="rlpA"/>
    <property type="match status" value="1"/>
</dbReference>